<proteinExistence type="predicted"/>
<dbReference type="AlphaFoldDB" id="X0YJK3"/>
<evidence type="ECO:0000313" key="1">
    <source>
        <dbReference type="EMBL" id="GAG48758.1"/>
    </source>
</evidence>
<gene>
    <name evidence="1" type="ORF">S01H1_80586</name>
</gene>
<comment type="caution">
    <text evidence="1">The sequence shown here is derived from an EMBL/GenBank/DDBJ whole genome shotgun (WGS) entry which is preliminary data.</text>
</comment>
<organism evidence="1">
    <name type="scientific">marine sediment metagenome</name>
    <dbReference type="NCBI Taxonomy" id="412755"/>
    <lineage>
        <taxon>unclassified sequences</taxon>
        <taxon>metagenomes</taxon>
        <taxon>ecological metagenomes</taxon>
    </lineage>
</organism>
<reference evidence="1" key="1">
    <citation type="journal article" date="2014" name="Front. Microbiol.">
        <title>High frequency of phylogenetically diverse reductive dehalogenase-homologous genes in deep subseafloor sedimentary metagenomes.</title>
        <authorList>
            <person name="Kawai M."/>
            <person name="Futagami T."/>
            <person name="Toyoda A."/>
            <person name="Takaki Y."/>
            <person name="Nishi S."/>
            <person name="Hori S."/>
            <person name="Arai W."/>
            <person name="Tsubouchi T."/>
            <person name="Morono Y."/>
            <person name="Uchiyama I."/>
            <person name="Ito T."/>
            <person name="Fujiyama A."/>
            <person name="Inagaki F."/>
            <person name="Takami H."/>
        </authorList>
    </citation>
    <scope>NUCLEOTIDE SEQUENCE</scope>
    <source>
        <strain evidence="1">Expedition CK06-06</strain>
    </source>
</reference>
<accession>X0YJK3</accession>
<dbReference type="EMBL" id="BARS01054438">
    <property type="protein sequence ID" value="GAG48758.1"/>
    <property type="molecule type" value="Genomic_DNA"/>
</dbReference>
<name>X0YJK3_9ZZZZ</name>
<sequence>MNELEHTVKVEVAEWFMKQDKMGLICQGEHKWKIIRLLHNKGEIEMKVGTVRECQVCSRQEYFADVNRGKEVWDRQYYQIKEE</sequence>
<protein>
    <submittedName>
        <fullName evidence="1">Uncharacterized protein</fullName>
    </submittedName>
</protein>